<dbReference type="CDD" id="cd02227">
    <property type="entry name" value="cupin_TM1112-like"/>
    <property type="match status" value="1"/>
</dbReference>
<dbReference type="PANTHER" id="PTHR40943">
    <property type="entry name" value="CYTOPLASMIC PROTEIN-RELATED"/>
    <property type="match status" value="1"/>
</dbReference>
<dbReference type="InterPro" id="IPR014710">
    <property type="entry name" value="RmlC-like_jellyroll"/>
</dbReference>
<dbReference type="Pfam" id="PF05899">
    <property type="entry name" value="Cupin_3"/>
    <property type="match status" value="1"/>
</dbReference>
<evidence type="ECO:0000259" key="1">
    <source>
        <dbReference type="Pfam" id="PF05899"/>
    </source>
</evidence>
<gene>
    <name evidence="2" type="ORF">ACFQ5P_07185</name>
</gene>
<sequence length="122" mass="13596">MTRIVRLTTMPDFTPRPGQAAPDRLIEGDPRFQTWELDQALPLNAGWTKIQTGVWEATPGVTRSLKGEAFEYCHILSGHCRIAEDGGDSHDFVAGDSFLLKPGFEGVWTTLETVRKIYVFAS</sequence>
<protein>
    <submittedName>
        <fullName evidence="2">Cupin domain-containing protein</fullName>
    </submittedName>
</protein>
<organism evidence="2 3">
    <name type="scientific">Paracoccus nototheniae</name>
    <dbReference type="NCBI Taxonomy" id="2489002"/>
    <lineage>
        <taxon>Bacteria</taxon>
        <taxon>Pseudomonadati</taxon>
        <taxon>Pseudomonadota</taxon>
        <taxon>Alphaproteobacteria</taxon>
        <taxon>Rhodobacterales</taxon>
        <taxon>Paracoccaceae</taxon>
        <taxon>Paracoccus</taxon>
    </lineage>
</organism>
<dbReference type="Gene3D" id="2.60.120.10">
    <property type="entry name" value="Jelly Rolls"/>
    <property type="match status" value="1"/>
</dbReference>
<accession>A0ABW4DTJ0</accession>
<evidence type="ECO:0000313" key="3">
    <source>
        <dbReference type="Proteomes" id="UP001597302"/>
    </source>
</evidence>
<dbReference type="InterPro" id="IPR011051">
    <property type="entry name" value="RmlC_Cupin_sf"/>
</dbReference>
<dbReference type="SUPFAM" id="SSF51182">
    <property type="entry name" value="RmlC-like cupins"/>
    <property type="match status" value="1"/>
</dbReference>
<proteinExistence type="predicted"/>
<name>A0ABW4DTJ0_9RHOB</name>
<feature type="domain" description="(S)-ureidoglycine aminohydrolase cupin" evidence="1">
    <location>
        <begin position="50"/>
        <end position="118"/>
    </location>
</feature>
<reference evidence="3" key="1">
    <citation type="journal article" date="2019" name="Int. J. Syst. Evol. Microbiol.">
        <title>The Global Catalogue of Microorganisms (GCM) 10K type strain sequencing project: providing services to taxonomists for standard genome sequencing and annotation.</title>
        <authorList>
            <consortium name="The Broad Institute Genomics Platform"/>
            <consortium name="The Broad Institute Genome Sequencing Center for Infectious Disease"/>
            <person name="Wu L."/>
            <person name="Ma J."/>
        </authorList>
    </citation>
    <scope>NUCLEOTIDE SEQUENCE [LARGE SCALE GENOMIC DNA]</scope>
    <source>
        <strain evidence="3">CCM 8875</strain>
    </source>
</reference>
<dbReference type="InterPro" id="IPR008579">
    <property type="entry name" value="UGlyAH_Cupin_dom"/>
</dbReference>
<dbReference type="EMBL" id="JBHTOQ010000018">
    <property type="protein sequence ID" value="MFD1481072.1"/>
    <property type="molecule type" value="Genomic_DNA"/>
</dbReference>
<dbReference type="Proteomes" id="UP001597302">
    <property type="component" value="Unassembled WGS sequence"/>
</dbReference>
<dbReference type="PANTHER" id="PTHR40943:SF1">
    <property type="entry name" value="CYTOPLASMIC PROTEIN"/>
    <property type="match status" value="1"/>
</dbReference>
<keyword evidence="3" id="KW-1185">Reference proteome</keyword>
<comment type="caution">
    <text evidence="2">The sequence shown here is derived from an EMBL/GenBank/DDBJ whole genome shotgun (WGS) entry which is preliminary data.</text>
</comment>
<dbReference type="RefSeq" id="WP_379106501.1">
    <property type="nucleotide sequence ID" value="NZ_JBHTOQ010000018.1"/>
</dbReference>
<evidence type="ECO:0000313" key="2">
    <source>
        <dbReference type="EMBL" id="MFD1481072.1"/>
    </source>
</evidence>